<dbReference type="Pfam" id="PF08281">
    <property type="entry name" value="Sigma70_r4_2"/>
    <property type="match status" value="1"/>
</dbReference>
<dbReference type="GO" id="GO:0003677">
    <property type="term" value="F:DNA binding"/>
    <property type="evidence" value="ECO:0007669"/>
    <property type="project" value="InterPro"/>
</dbReference>
<dbReference type="InterPro" id="IPR007627">
    <property type="entry name" value="RNA_pol_sigma70_r2"/>
</dbReference>
<dbReference type="SUPFAM" id="SSF88946">
    <property type="entry name" value="Sigma2 domain of RNA polymerase sigma factors"/>
    <property type="match status" value="1"/>
</dbReference>
<proteinExistence type="inferred from homology"/>
<keyword evidence="4" id="KW-0804">Transcription</keyword>
<accession>A0A645F1D2</accession>
<dbReference type="EMBL" id="VSSQ01054018">
    <property type="protein sequence ID" value="MPN08007.1"/>
    <property type="molecule type" value="Genomic_DNA"/>
</dbReference>
<feature type="domain" description="HTH luxR-type" evidence="5">
    <location>
        <begin position="129"/>
        <end position="183"/>
    </location>
</feature>
<dbReference type="AlphaFoldDB" id="A0A645F1D2"/>
<dbReference type="Gene3D" id="1.10.1740.10">
    <property type="match status" value="1"/>
</dbReference>
<dbReference type="GO" id="GO:0016987">
    <property type="term" value="F:sigma factor activity"/>
    <property type="evidence" value="ECO:0007669"/>
    <property type="project" value="UniProtKB-KW"/>
</dbReference>
<dbReference type="PANTHER" id="PTHR43133">
    <property type="entry name" value="RNA POLYMERASE ECF-TYPE SIGMA FACTO"/>
    <property type="match status" value="1"/>
</dbReference>
<dbReference type="InterPro" id="IPR013249">
    <property type="entry name" value="RNA_pol_sigma70_r4_t2"/>
</dbReference>
<keyword evidence="3" id="KW-0731">Sigma factor</keyword>
<dbReference type="InterPro" id="IPR013324">
    <property type="entry name" value="RNA_pol_sigma_r3/r4-like"/>
</dbReference>
<keyword evidence="2" id="KW-0805">Transcription regulation</keyword>
<comment type="similarity">
    <text evidence="1">Belongs to the sigma-70 factor family. ECF subfamily.</text>
</comment>
<dbReference type="GO" id="GO:0006352">
    <property type="term" value="P:DNA-templated transcription initiation"/>
    <property type="evidence" value="ECO:0007669"/>
    <property type="project" value="InterPro"/>
</dbReference>
<name>A0A645F1D2_9ZZZZ</name>
<dbReference type="PANTHER" id="PTHR43133:SF46">
    <property type="entry name" value="RNA POLYMERASE SIGMA-70 FACTOR ECF SUBFAMILY"/>
    <property type="match status" value="1"/>
</dbReference>
<dbReference type="SMART" id="SM00421">
    <property type="entry name" value="HTH_LUXR"/>
    <property type="match status" value="1"/>
</dbReference>
<dbReference type="CDD" id="cd06171">
    <property type="entry name" value="Sigma70_r4"/>
    <property type="match status" value="1"/>
</dbReference>
<comment type="caution">
    <text evidence="6">The sequence shown here is derived from an EMBL/GenBank/DDBJ whole genome shotgun (WGS) entry which is preliminary data.</text>
</comment>
<organism evidence="6">
    <name type="scientific">bioreactor metagenome</name>
    <dbReference type="NCBI Taxonomy" id="1076179"/>
    <lineage>
        <taxon>unclassified sequences</taxon>
        <taxon>metagenomes</taxon>
        <taxon>ecological metagenomes</taxon>
    </lineage>
</organism>
<dbReference type="InterPro" id="IPR013325">
    <property type="entry name" value="RNA_pol_sigma_r2"/>
</dbReference>
<dbReference type="Pfam" id="PF04542">
    <property type="entry name" value="Sigma70_r2"/>
    <property type="match status" value="1"/>
</dbReference>
<sequence length="200" mass="23225">MQRSEPDIRLLFVRIKEGDKEAFNRLFRLKYEPLLCFAKSYLGETGKAGEIISDLFVWLWLNRADISGIDSPEIYLFKSAKNRCLNALRCNGKVVSIDEQPLPVQPSTDHTPFSQMEHQELSERLHALVKNLPPQQQQIFKMIKESGLSARQTAEILQLSQRTVETHLYKAVKRLEEEITLYLGYSPRKKQIKKTMSAMW</sequence>
<evidence type="ECO:0000256" key="3">
    <source>
        <dbReference type="ARBA" id="ARBA00023082"/>
    </source>
</evidence>
<evidence type="ECO:0000313" key="6">
    <source>
        <dbReference type="EMBL" id="MPN08007.1"/>
    </source>
</evidence>
<dbReference type="InterPro" id="IPR000792">
    <property type="entry name" value="Tscrpt_reg_LuxR_C"/>
</dbReference>
<dbReference type="NCBIfam" id="TIGR02937">
    <property type="entry name" value="sigma70-ECF"/>
    <property type="match status" value="1"/>
</dbReference>
<dbReference type="InterPro" id="IPR014284">
    <property type="entry name" value="RNA_pol_sigma-70_dom"/>
</dbReference>
<gene>
    <name evidence="6" type="ORF">SDC9_155283</name>
</gene>
<evidence type="ECO:0000259" key="5">
    <source>
        <dbReference type="SMART" id="SM00421"/>
    </source>
</evidence>
<dbReference type="Gene3D" id="1.10.10.10">
    <property type="entry name" value="Winged helix-like DNA-binding domain superfamily/Winged helix DNA-binding domain"/>
    <property type="match status" value="1"/>
</dbReference>
<dbReference type="SUPFAM" id="SSF88659">
    <property type="entry name" value="Sigma3 and sigma4 domains of RNA polymerase sigma factors"/>
    <property type="match status" value="1"/>
</dbReference>
<dbReference type="InterPro" id="IPR039425">
    <property type="entry name" value="RNA_pol_sigma-70-like"/>
</dbReference>
<evidence type="ECO:0000256" key="2">
    <source>
        <dbReference type="ARBA" id="ARBA00023015"/>
    </source>
</evidence>
<reference evidence="6" key="1">
    <citation type="submission" date="2019-08" db="EMBL/GenBank/DDBJ databases">
        <authorList>
            <person name="Kucharzyk K."/>
            <person name="Murdoch R.W."/>
            <person name="Higgins S."/>
            <person name="Loffler F."/>
        </authorList>
    </citation>
    <scope>NUCLEOTIDE SEQUENCE</scope>
</reference>
<dbReference type="InterPro" id="IPR036388">
    <property type="entry name" value="WH-like_DNA-bd_sf"/>
</dbReference>
<evidence type="ECO:0000256" key="4">
    <source>
        <dbReference type="ARBA" id="ARBA00023163"/>
    </source>
</evidence>
<evidence type="ECO:0000256" key="1">
    <source>
        <dbReference type="ARBA" id="ARBA00010641"/>
    </source>
</evidence>
<protein>
    <recommendedName>
        <fullName evidence="5">HTH luxR-type domain-containing protein</fullName>
    </recommendedName>
</protein>